<dbReference type="AlphaFoldDB" id="A0A2S2R5S8"/>
<reference evidence="1" key="1">
    <citation type="submission" date="2018-04" db="EMBL/GenBank/DDBJ databases">
        <title>Transcriptome assembly of Sipha flava.</title>
        <authorList>
            <person name="Scully E.D."/>
            <person name="Geib S.M."/>
            <person name="Palmer N.A."/>
            <person name="Koch K."/>
            <person name="Bradshaw J."/>
            <person name="Heng-Moss T."/>
            <person name="Sarath G."/>
        </authorList>
    </citation>
    <scope>NUCLEOTIDE SEQUENCE</scope>
</reference>
<organism evidence="1">
    <name type="scientific">Sipha flava</name>
    <name type="common">yellow sugarcane aphid</name>
    <dbReference type="NCBI Taxonomy" id="143950"/>
    <lineage>
        <taxon>Eukaryota</taxon>
        <taxon>Metazoa</taxon>
        <taxon>Ecdysozoa</taxon>
        <taxon>Arthropoda</taxon>
        <taxon>Hexapoda</taxon>
        <taxon>Insecta</taxon>
        <taxon>Pterygota</taxon>
        <taxon>Neoptera</taxon>
        <taxon>Paraneoptera</taxon>
        <taxon>Hemiptera</taxon>
        <taxon>Sternorrhyncha</taxon>
        <taxon>Aphidomorpha</taxon>
        <taxon>Aphidoidea</taxon>
        <taxon>Aphididae</taxon>
        <taxon>Sipha</taxon>
    </lineage>
</organism>
<dbReference type="GO" id="GO:0003964">
    <property type="term" value="F:RNA-directed DNA polymerase activity"/>
    <property type="evidence" value="ECO:0007669"/>
    <property type="project" value="UniProtKB-KW"/>
</dbReference>
<keyword evidence="1" id="KW-0695">RNA-directed DNA polymerase</keyword>
<sequence>MRIKINLDKSVYVPFSLKRTEPQSFHFEGTQISSSSNVKYLGIMLDKKLTWGPRLKAKRKKLNSSLHLLRPILKSKLSRHTKNIVHYSHVIPMWTYTIKIWGCAKPSQIRIV</sequence>
<protein>
    <submittedName>
        <fullName evidence="1">Putative RNA-directed DNA polymerase</fullName>
    </submittedName>
</protein>
<keyword evidence="1" id="KW-0808">Transferase</keyword>
<accession>A0A2S2R5S8</accession>
<keyword evidence="1" id="KW-0548">Nucleotidyltransferase</keyword>
<gene>
    <name evidence="1" type="primary">RTase_8</name>
    <name evidence="1" type="ORF">g.186132</name>
</gene>
<proteinExistence type="predicted"/>
<evidence type="ECO:0000313" key="1">
    <source>
        <dbReference type="EMBL" id="MBY85283.1"/>
    </source>
</evidence>
<name>A0A2S2R5S8_9HEMI</name>
<dbReference type="EMBL" id="GGMS01016080">
    <property type="protein sequence ID" value="MBY85283.1"/>
    <property type="molecule type" value="Transcribed_RNA"/>
</dbReference>